<organism evidence="2 3">
    <name type="scientific">Candidatus Dormiibacter inghamiae</name>
    <dbReference type="NCBI Taxonomy" id="3127013"/>
    <lineage>
        <taxon>Bacteria</taxon>
        <taxon>Bacillati</taxon>
        <taxon>Candidatus Dormiibacterota</taxon>
        <taxon>Candidatus Dormibacteria</taxon>
        <taxon>Candidatus Dormibacterales</taxon>
        <taxon>Candidatus Dormibacteraceae</taxon>
        <taxon>Candidatus Dormiibacter</taxon>
    </lineage>
</organism>
<dbReference type="InterPro" id="IPR032466">
    <property type="entry name" value="Metal_Hydrolase"/>
</dbReference>
<dbReference type="GO" id="GO:0006145">
    <property type="term" value="P:purine nucleobase catabolic process"/>
    <property type="evidence" value="ECO:0007669"/>
    <property type="project" value="TreeGrafter"/>
</dbReference>
<dbReference type="InterPro" id="IPR011059">
    <property type="entry name" value="Metal-dep_hydrolase_composite"/>
</dbReference>
<dbReference type="Pfam" id="PF01979">
    <property type="entry name" value="Amidohydro_1"/>
    <property type="match status" value="1"/>
</dbReference>
<dbReference type="InterPro" id="IPR050138">
    <property type="entry name" value="DHOase/Allantoinase_Hydrolase"/>
</dbReference>
<dbReference type="InterPro" id="IPR006680">
    <property type="entry name" value="Amidohydro-rel"/>
</dbReference>
<evidence type="ECO:0000313" key="2">
    <source>
        <dbReference type="EMBL" id="MBJ7604528.1"/>
    </source>
</evidence>
<dbReference type="SUPFAM" id="SSF51338">
    <property type="entry name" value="Composite domain of metallo-dependent hydrolases"/>
    <property type="match status" value="1"/>
</dbReference>
<dbReference type="GO" id="GO:0005737">
    <property type="term" value="C:cytoplasm"/>
    <property type="evidence" value="ECO:0007669"/>
    <property type="project" value="TreeGrafter"/>
</dbReference>
<sequence>MPGMVDAHVHFMDPADLEREDFPSGTAAALRSGVTTVIEHTHAAPVRTAADLAAKVSYLTGRARSDFALGAHAWPGEAPAAADAWRAGAAFLKAFTCTTHGVPGHDAAALCELMVTARAAGATCLLHCEDESLTASAEARLQAAGRHDGGVIPEWRSVEAELVAVSTAAVLAGSSGARVVLAHASSPMVLAAARNLVIESCPQYLTLLEGEALSEGSLRKFTPPARARAEADLVAMWAALAGGDIDYVSSDHAPSTRAQKAAGSIWDVHFGLPGIDTTFSVLLDGAARGRLSYERVVEIYSEAPARIYGLGGKGSLAPGADADLVLVDPGFEWTVKDEDVISKAGWSPFTGRTLRGRAVRTYLRGTLAAECGEVLARPGQGRFLPGPAVL</sequence>
<dbReference type="PANTHER" id="PTHR43668:SF2">
    <property type="entry name" value="ALLANTOINASE"/>
    <property type="match status" value="1"/>
</dbReference>
<evidence type="ECO:0000259" key="1">
    <source>
        <dbReference type="Pfam" id="PF01979"/>
    </source>
</evidence>
<reference evidence="2 3" key="1">
    <citation type="submission" date="2020-10" db="EMBL/GenBank/DDBJ databases">
        <title>Ca. Dormibacterota MAGs.</title>
        <authorList>
            <person name="Montgomery K."/>
        </authorList>
    </citation>
    <scope>NUCLEOTIDE SEQUENCE [LARGE SCALE GENOMIC DNA]</scope>
    <source>
        <strain evidence="2">SC8811_S16_3</strain>
    </source>
</reference>
<dbReference type="PANTHER" id="PTHR43668">
    <property type="entry name" value="ALLANTOINASE"/>
    <property type="match status" value="1"/>
</dbReference>
<proteinExistence type="predicted"/>
<dbReference type="Proteomes" id="UP000620075">
    <property type="component" value="Unassembled WGS sequence"/>
</dbReference>
<feature type="domain" description="Amidohydrolase-related" evidence="1">
    <location>
        <begin position="1"/>
        <end position="334"/>
    </location>
</feature>
<dbReference type="AlphaFoldDB" id="A0A934KKR0"/>
<accession>A0A934KKR0</accession>
<evidence type="ECO:0000313" key="3">
    <source>
        <dbReference type="Proteomes" id="UP000620075"/>
    </source>
</evidence>
<gene>
    <name evidence="2" type="ORF">JF888_15340</name>
</gene>
<dbReference type="SUPFAM" id="SSF51556">
    <property type="entry name" value="Metallo-dependent hydrolases"/>
    <property type="match status" value="1"/>
</dbReference>
<name>A0A934KKR0_9BACT</name>
<dbReference type="EMBL" id="JAEKNQ010000059">
    <property type="protein sequence ID" value="MBJ7604528.1"/>
    <property type="molecule type" value="Genomic_DNA"/>
</dbReference>
<dbReference type="GO" id="GO:0004038">
    <property type="term" value="F:allantoinase activity"/>
    <property type="evidence" value="ECO:0007669"/>
    <property type="project" value="TreeGrafter"/>
</dbReference>
<protein>
    <submittedName>
        <fullName evidence="2">Dihydroorotase family protein</fullName>
    </submittedName>
</protein>
<dbReference type="Gene3D" id="3.20.20.140">
    <property type="entry name" value="Metal-dependent hydrolases"/>
    <property type="match status" value="1"/>
</dbReference>
<dbReference type="Gene3D" id="2.30.40.10">
    <property type="entry name" value="Urease, subunit C, domain 1"/>
    <property type="match status" value="1"/>
</dbReference>
<comment type="caution">
    <text evidence="2">The sequence shown here is derived from an EMBL/GenBank/DDBJ whole genome shotgun (WGS) entry which is preliminary data.</text>
</comment>